<evidence type="ECO:0000313" key="2">
    <source>
        <dbReference type="Proteomes" id="UP000028045"/>
    </source>
</evidence>
<name>A0A084B291_STACB</name>
<dbReference type="HOGENOM" id="CLU_2387615_0_0_1"/>
<reference evidence="1 2" key="1">
    <citation type="journal article" date="2014" name="BMC Genomics">
        <title>Comparative genome sequencing reveals chemotype-specific gene clusters in the toxigenic black mold Stachybotrys.</title>
        <authorList>
            <person name="Semeiks J."/>
            <person name="Borek D."/>
            <person name="Otwinowski Z."/>
            <person name="Grishin N.V."/>
        </authorList>
    </citation>
    <scope>NUCLEOTIDE SEQUENCE [LARGE SCALE GENOMIC DNA]</scope>
    <source>
        <strain evidence="2">CBS 109288 / IBT 7711</strain>
    </source>
</reference>
<dbReference type="AlphaFoldDB" id="A0A084B291"/>
<sequence length="95" mass="10592">MSTLNFLAKLAKIPDVDYIHDAVRAVYAEMKIAIENAICVIKDIKTDLNKTGAVVEKTATFVEQASTIAKEAKEIRNFRAMIPRALKAYIDHAIE</sequence>
<evidence type="ECO:0000313" key="1">
    <source>
        <dbReference type="EMBL" id="KEY71670.1"/>
    </source>
</evidence>
<accession>A0A084B291</accession>
<protein>
    <submittedName>
        <fullName evidence="1">Uncharacterized protein</fullName>
    </submittedName>
</protein>
<dbReference type="Proteomes" id="UP000028045">
    <property type="component" value="Unassembled WGS sequence"/>
</dbReference>
<organism evidence="1 2">
    <name type="scientific">Stachybotrys chartarum (strain CBS 109288 / IBT 7711)</name>
    <name type="common">Toxic black mold</name>
    <name type="synonym">Stilbospora chartarum</name>
    <dbReference type="NCBI Taxonomy" id="1280523"/>
    <lineage>
        <taxon>Eukaryota</taxon>
        <taxon>Fungi</taxon>
        <taxon>Dikarya</taxon>
        <taxon>Ascomycota</taxon>
        <taxon>Pezizomycotina</taxon>
        <taxon>Sordariomycetes</taxon>
        <taxon>Hypocreomycetidae</taxon>
        <taxon>Hypocreales</taxon>
        <taxon>Stachybotryaceae</taxon>
        <taxon>Stachybotrys</taxon>
    </lineage>
</organism>
<dbReference type="EMBL" id="KL648212">
    <property type="protein sequence ID" value="KEY71670.1"/>
    <property type="molecule type" value="Genomic_DNA"/>
</dbReference>
<proteinExistence type="predicted"/>
<keyword evidence="2" id="KW-1185">Reference proteome</keyword>
<gene>
    <name evidence="1" type="ORF">S7711_09703</name>
</gene>